<name>A0ABD1SY68_9LAMI</name>
<protein>
    <recommendedName>
        <fullName evidence="4">Protein LAZY 1-like</fullName>
    </recommendedName>
</protein>
<dbReference type="InterPro" id="IPR038928">
    <property type="entry name" value="LAZY1"/>
</dbReference>
<dbReference type="AlphaFoldDB" id="A0ABD1SY68"/>
<reference evidence="3" key="1">
    <citation type="submission" date="2024-07" db="EMBL/GenBank/DDBJ databases">
        <title>Two chromosome-level genome assemblies of Korean endemic species Abeliophyllum distichum and Forsythia ovata (Oleaceae).</title>
        <authorList>
            <person name="Jang H."/>
        </authorList>
    </citation>
    <scope>NUCLEOTIDE SEQUENCE [LARGE SCALE GENOMIC DNA]</scope>
</reference>
<evidence type="ECO:0008006" key="4">
    <source>
        <dbReference type="Google" id="ProtNLM"/>
    </source>
</evidence>
<organism evidence="2 3">
    <name type="scientific">Abeliophyllum distichum</name>
    <dbReference type="NCBI Taxonomy" id="126358"/>
    <lineage>
        <taxon>Eukaryota</taxon>
        <taxon>Viridiplantae</taxon>
        <taxon>Streptophyta</taxon>
        <taxon>Embryophyta</taxon>
        <taxon>Tracheophyta</taxon>
        <taxon>Spermatophyta</taxon>
        <taxon>Magnoliopsida</taxon>
        <taxon>eudicotyledons</taxon>
        <taxon>Gunneridae</taxon>
        <taxon>Pentapetalae</taxon>
        <taxon>asterids</taxon>
        <taxon>lamiids</taxon>
        <taxon>Lamiales</taxon>
        <taxon>Oleaceae</taxon>
        <taxon>Forsythieae</taxon>
        <taxon>Abeliophyllum</taxon>
    </lineage>
</organism>
<feature type="compositionally biased region" description="Basic and acidic residues" evidence="1">
    <location>
        <begin position="277"/>
        <end position="288"/>
    </location>
</feature>
<evidence type="ECO:0000313" key="3">
    <source>
        <dbReference type="Proteomes" id="UP001604336"/>
    </source>
</evidence>
<gene>
    <name evidence="2" type="ORF">Adt_21040</name>
</gene>
<keyword evidence="3" id="KW-1185">Reference proteome</keyword>
<feature type="region of interest" description="Disordered" evidence="1">
    <location>
        <begin position="277"/>
        <end position="296"/>
    </location>
</feature>
<proteinExistence type="predicted"/>
<evidence type="ECO:0000313" key="2">
    <source>
        <dbReference type="EMBL" id="KAL2505419.1"/>
    </source>
</evidence>
<evidence type="ECO:0000256" key="1">
    <source>
        <dbReference type="SAM" id="MobiDB-lite"/>
    </source>
</evidence>
<comment type="caution">
    <text evidence="2">The sequence shown here is derived from an EMBL/GenBank/DDBJ whole genome shotgun (WGS) entry which is preliminary data.</text>
</comment>
<dbReference type="PANTHER" id="PTHR34959:SF3">
    <property type="entry name" value="PROTEIN LAZY 1"/>
    <property type="match status" value="1"/>
</dbReference>
<dbReference type="Proteomes" id="UP001604336">
    <property type="component" value="Unassembled WGS sequence"/>
</dbReference>
<accession>A0ABD1SY68</accession>
<sequence>MKLLGWMHRKLRQDNNEQPKNLTIGRVFFDVPNDTYSSSWQPNKLKTVSQEESSEPFAFLAIGTFGSELMDTDPPTPTFPMPFENVTTNEQTEIRENYLRLINYELEKFLEVEAEEIGNDSSQRNSLASIITICNERIEDADSEACANTVAFPLQNSLFGSSILELAGISVESDKEKASFEELFKKSKIVDDDSKRNCKESEKRARGNYITHFMKKMMKKLHSTSKTSSVYSSGDTCSITRKLSKGLKVFHKKVHPEGLTVENQFKLQKGIAKNIAHKHEGDHQIEKRNGKKRSSQTANIKQYEQNAMKLSSNGISKCASTENNEHWIRTDANCK</sequence>
<dbReference type="PANTHER" id="PTHR34959">
    <property type="entry name" value="PROTEIN LAZY 1"/>
    <property type="match status" value="1"/>
</dbReference>
<dbReference type="EMBL" id="JBFOLK010000006">
    <property type="protein sequence ID" value="KAL2505419.1"/>
    <property type="molecule type" value="Genomic_DNA"/>
</dbReference>